<dbReference type="Pfam" id="PF00196">
    <property type="entry name" value="GerE"/>
    <property type="match status" value="1"/>
</dbReference>
<keyword evidence="2" id="KW-0238">DNA-binding</keyword>
<dbReference type="PANTHER" id="PTHR43214">
    <property type="entry name" value="TWO-COMPONENT RESPONSE REGULATOR"/>
    <property type="match status" value="1"/>
</dbReference>
<organism evidence="6 7">
    <name type="scientific">Motilibacter deserti</name>
    <dbReference type="NCBI Taxonomy" id="2714956"/>
    <lineage>
        <taxon>Bacteria</taxon>
        <taxon>Bacillati</taxon>
        <taxon>Actinomycetota</taxon>
        <taxon>Actinomycetes</taxon>
        <taxon>Motilibacterales</taxon>
        <taxon>Motilibacteraceae</taxon>
        <taxon>Motilibacter</taxon>
    </lineage>
</organism>
<dbReference type="InterPro" id="IPR039420">
    <property type="entry name" value="WalR-like"/>
</dbReference>
<sequence length="220" mass="23071">MSDHEQRAIRVLVVDDHEMVASSVALVLEQEPDIEVVGIVGTLAAARERVALDPPDVVLLDHRLPDGRGVDEIPRVKQIAPSAKIVVVTAATDDATLVAATEAGCSGFLSKSGKVDDLVAAVRAASVGEVLVSPALLSRLLPRLHRVQRGLGSDLTPRELEVLVLIAEGLGNAAIGERLSVSVNTVRNHVANILAKLGVHSKLEALAVAVREGLLPTSDT</sequence>
<evidence type="ECO:0000256" key="3">
    <source>
        <dbReference type="PROSITE-ProRule" id="PRU00169"/>
    </source>
</evidence>
<dbReference type="CDD" id="cd17535">
    <property type="entry name" value="REC_NarL-like"/>
    <property type="match status" value="1"/>
</dbReference>
<dbReference type="PROSITE" id="PS50043">
    <property type="entry name" value="HTH_LUXR_2"/>
    <property type="match status" value="1"/>
</dbReference>
<dbReference type="InterPro" id="IPR016032">
    <property type="entry name" value="Sig_transdc_resp-reg_C-effctor"/>
</dbReference>
<reference evidence="6 7" key="1">
    <citation type="submission" date="2020-03" db="EMBL/GenBank/DDBJ databases">
        <title>Two novel Motilibacter sp.</title>
        <authorList>
            <person name="Liu S."/>
        </authorList>
    </citation>
    <scope>NUCLEOTIDE SEQUENCE [LARGE SCALE GENOMIC DNA]</scope>
    <source>
        <strain evidence="6 7">E257</strain>
    </source>
</reference>
<dbReference type="PROSITE" id="PS50110">
    <property type="entry name" value="RESPONSE_REGULATORY"/>
    <property type="match status" value="1"/>
</dbReference>
<gene>
    <name evidence="6" type="ORF">G9H71_00165</name>
</gene>
<evidence type="ECO:0000313" key="7">
    <source>
        <dbReference type="Proteomes" id="UP000800981"/>
    </source>
</evidence>
<feature type="domain" description="Response regulatory" evidence="5">
    <location>
        <begin position="10"/>
        <end position="126"/>
    </location>
</feature>
<protein>
    <submittedName>
        <fullName evidence="6">Response regulator transcription factor</fullName>
    </submittedName>
</protein>
<dbReference type="InterPro" id="IPR000792">
    <property type="entry name" value="Tscrpt_reg_LuxR_C"/>
</dbReference>
<evidence type="ECO:0000259" key="5">
    <source>
        <dbReference type="PROSITE" id="PS50110"/>
    </source>
</evidence>
<dbReference type="Pfam" id="PF00072">
    <property type="entry name" value="Response_reg"/>
    <property type="match status" value="1"/>
</dbReference>
<comment type="caution">
    <text evidence="6">The sequence shown here is derived from an EMBL/GenBank/DDBJ whole genome shotgun (WGS) entry which is preliminary data.</text>
</comment>
<keyword evidence="7" id="KW-1185">Reference proteome</keyword>
<dbReference type="SMART" id="SM00448">
    <property type="entry name" value="REC"/>
    <property type="match status" value="1"/>
</dbReference>
<dbReference type="PRINTS" id="PR00038">
    <property type="entry name" value="HTHLUXR"/>
</dbReference>
<evidence type="ECO:0000256" key="1">
    <source>
        <dbReference type="ARBA" id="ARBA00022553"/>
    </source>
</evidence>
<dbReference type="SMART" id="SM00421">
    <property type="entry name" value="HTH_LUXR"/>
    <property type="match status" value="1"/>
</dbReference>
<dbReference type="InterPro" id="IPR058245">
    <property type="entry name" value="NreC/VraR/RcsB-like_REC"/>
</dbReference>
<dbReference type="PROSITE" id="PS00622">
    <property type="entry name" value="HTH_LUXR_1"/>
    <property type="match status" value="1"/>
</dbReference>
<name>A0ABX0GQZ1_9ACTN</name>
<evidence type="ECO:0000256" key="2">
    <source>
        <dbReference type="ARBA" id="ARBA00023125"/>
    </source>
</evidence>
<dbReference type="CDD" id="cd06170">
    <property type="entry name" value="LuxR_C_like"/>
    <property type="match status" value="1"/>
</dbReference>
<dbReference type="EMBL" id="JAANNP010000001">
    <property type="protein sequence ID" value="NHC12195.1"/>
    <property type="molecule type" value="Genomic_DNA"/>
</dbReference>
<feature type="domain" description="HTH luxR-type" evidence="4">
    <location>
        <begin position="148"/>
        <end position="213"/>
    </location>
</feature>
<accession>A0ABX0GQZ1</accession>
<dbReference type="PANTHER" id="PTHR43214:SF43">
    <property type="entry name" value="TWO-COMPONENT RESPONSE REGULATOR"/>
    <property type="match status" value="1"/>
</dbReference>
<evidence type="ECO:0000259" key="4">
    <source>
        <dbReference type="PROSITE" id="PS50043"/>
    </source>
</evidence>
<evidence type="ECO:0000313" key="6">
    <source>
        <dbReference type="EMBL" id="NHC12195.1"/>
    </source>
</evidence>
<dbReference type="RefSeq" id="WP_166276172.1">
    <property type="nucleotide sequence ID" value="NZ_JAANNP010000001.1"/>
</dbReference>
<proteinExistence type="predicted"/>
<dbReference type="Proteomes" id="UP000800981">
    <property type="component" value="Unassembled WGS sequence"/>
</dbReference>
<dbReference type="InterPro" id="IPR011006">
    <property type="entry name" value="CheY-like_superfamily"/>
</dbReference>
<keyword evidence="1 3" id="KW-0597">Phosphoprotein</keyword>
<dbReference type="Gene3D" id="3.40.50.2300">
    <property type="match status" value="1"/>
</dbReference>
<feature type="modified residue" description="4-aspartylphosphate" evidence="3">
    <location>
        <position position="61"/>
    </location>
</feature>
<dbReference type="SUPFAM" id="SSF46894">
    <property type="entry name" value="C-terminal effector domain of the bipartite response regulators"/>
    <property type="match status" value="1"/>
</dbReference>
<dbReference type="SUPFAM" id="SSF52172">
    <property type="entry name" value="CheY-like"/>
    <property type="match status" value="1"/>
</dbReference>
<dbReference type="InterPro" id="IPR001789">
    <property type="entry name" value="Sig_transdc_resp-reg_receiver"/>
</dbReference>